<dbReference type="AlphaFoldDB" id="A0AAX6F5I2"/>
<organism evidence="2 3">
    <name type="scientific">Iris pallida</name>
    <name type="common">Sweet iris</name>
    <dbReference type="NCBI Taxonomy" id="29817"/>
    <lineage>
        <taxon>Eukaryota</taxon>
        <taxon>Viridiplantae</taxon>
        <taxon>Streptophyta</taxon>
        <taxon>Embryophyta</taxon>
        <taxon>Tracheophyta</taxon>
        <taxon>Spermatophyta</taxon>
        <taxon>Magnoliopsida</taxon>
        <taxon>Liliopsida</taxon>
        <taxon>Asparagales</taxon>
        <taxon>Iridaceae</taxon>
        <taxon>Iridoideae</taxon>
        <taxon>Irideae</taxon>
        <taxon>Iris</taxon>
    </lineage>
</organism>
<accession>A0AAX6F5I2</accession>
<proteinExistence type="predicted"/>
<gene>
    <name evidence="2" type="ORF">M6B38_155675</name>
</gene>
<reference evidence="2" key="1">
    <citation type="journal article" date="2023" name="GigaByte">
        <title>Genome assembly of the bearded iris, Iris pallida Lam.</title>
        <authorList>
            <person name="Bruccoleri R.E."/>
            <person name="Oakeley E.J."/>
            <person name="Faust A.M.E."/>
            <person name="Altorfer M."/>
            <person name="Dessus-Babus S."/>
            <person name="Burckhardt D."/>
            <person name="Oertli M."/>
            <person name="Naumann U."/>
            <person name="Petersen F."/>
            <person name="Wong J."/>
        </authorList>
    </citation>
    <scope>NUCLEOTIDE SEQUENCE</scope>
    <source>
        <strain evidence="2">GSM-AAB239-AS_SAM_17_03QT</strain>
    </source>
</reference>
<evidence type="ECO:0000256" key="1">
    <source>
        <dbReference type="SAM" id="MobiDB-lite"/>
    </source>
</evidence>
<keyword evidence="3" id="KW-1185">Reference proteome</keyword>
<dbReference type="EMBL" id="JANAVB010031814">
    <property type="protein sequence ID" value="KAJ6811301.1"/>
    <property type="molecule type" value="Genomic_DNA"/>
</dbReference>
<evidence type="ECO:0000313" key="3">
    <source>
        <dbReference type="Proteomes" id="UP001140949"/>
    </source>
</evidence>
<feature type="region of interest" description="Disordered" evidence="1">
    <location>
        <begin position="22"/>
        <end position="56"/>
    </location>
</feature>
<protein>
    <submittedName>
        <fullName evidence="2">Uncharacterized protein</fullName>
    </submittedName>
</protein>
<name>A0AAX6F5I2_IRIPA</name>
<comment type="caution">
    <text evidence="2">The sequence shown here is derived from an EMBL/GenBank/DDBJ whole genome shotgun (WGS) entry which is preliminary data.</text>
</comment>
<dbReference type="Proteomes" id="UP001140949">
    <property type="component" value="Unassembled WGS sequence"/>
</dbReference>
<sequence length="180" mass="20464">MILSTPSRKIGKFPVPALPSATSKLVGADTSPKASTLTPCSADRASTRPSSNNYRRMMTRTRPTPHLSSSSGKCFRPVCWCTRSALPPVRGKEEMEMRRMLIWRRARTFQAPTTKLISKVCNPFIVEYKDSWVDKVNEATNIRYSINDLNYPEVQTMIYRCYTKNNREAHGYSKADHISP</sequence>
<reference evidence="2" key="2">
    <citation type="submission" date="2023-04" db="EMBL/GenBank/DDBJ databases">
        <authorList>
            <person name="Bruccoleri R.E."/>
            <person name="Oakeley E.J."/>
            <person name="Faust A.-M."/>
            <person name="Dessus-Babus S."/>
            <person name="Altorfer M."/>
            <person name="Burckhardt D."/>
            <person name="Oertli M."/>
            <person name="Naumann U."/>
            <person name="Petersen F."/>
            <person name="Wong J."/>
        </authorList>
    </citation>
    <scope>NUCLEOTIDE SEQUENCE</scope>
    <source>
        <strain evidence="2">GSM-AAB239-AS_SAM_17_03QT</strain>
        <tissue evidence="2">Leaf</tissue>
    </source>
</reference>
<evidence type="ECO:0000313" key="2">
    <source>
        <dbReference type="EMBL" id="KAJ6811301.1"/>
    </source>
</evidence>